<dbReference type="PROSITE" id="PS50011">
    <property type="entry name" value="PROTEIN_KINASE_DOM"/>
    <property type="match status" value="1"/>
</dbReference>
<dbReference type="GO" id="GO:0004672">
    <property type="term" value="F:protein kinase activity"/>
    <property type="evidence" value="ECO:0007669"/>
    <property type="project" value="InterPro"/>
</dbReference>
<evidence type="ECO:0000259" key="2">
    <source>
        <dbReference type="PROSITE" id="PS50011"/>
    </source>
</evidence>
<reference evidence="3" key="1">
    <citation type="submission" date="2021-01" db="EMBL/GenBank/DDBJ databases">
        <authorList>
            <person name="Kaushik A."/>
        </authorList>
    </citation>
    <scope>NUCLEOTIDE SEQUENCE</scope>
    <source>
        <strain evidence="3">AG5</strain>
    </source>
</reference>
<dbReference type="InterPro" id="IPR050167">
    <property type="entry name" value="Ser_Thr_protein_kinase"/>
</dbReference>
<gene>
    <name evidence="3" type="ORF">RDB_LOCUS173172</name>
</gene>
<comment type="caution">
    <text evidence="3">The sequence shown here is derived from an EMBL/GenBank/DDBJ whole genome shotgun (WGS) entry which is preliminary data.</text>
</comment>
<feature type="compositionally biased region" description="Basic and acidic residues" evidence="1">
    <location>
        <begin position="189"/>
        <end position="198"/>
    </location>
</feature>
<sequence>MIRAFVGIGNLINNPLQSTSICAGLAYLHDCNIIHGSLKGTNVLISQDGTPKLMDFGMVNIWDLIPQTNPRPKCLLRWTPWEIYEEKSSYTMSGDIYSLGMTVLVLIPVSNTNQISDCPSCNQEAYTSQVPFAELTDNLLVPHVAVSRNIPTRPETIPADSADGDRLWAMLKKCWSYNPKDRPSAEAIRNEMEAESVKKSTPMDGPSTEEVWSEMEAVTGKNLYHKEHMGTAVDRSEMETITADNVNPVGGPSTEVVRDEAQAITTANVDAAELPTTEDMRGEVEAIRPEHKKKAGGKWRKWLSWKKKRDNN</sequence>
<dbReference type="Proteomes" id="UP000663827">
    <property type="component" value="Unassembled WGS sequence"/>
</dbReference>
<dbReference type="PANTHER" id="PTHR23257:SF963">
    <property type="entry name" value="AT08303P"/>
    <property type="match status" value="1"/>
</dbReference>
<name>A0A8H3E8A0_9AGAM</name>
<dbReference type="InterPro" id="IPR011009">
    <property type="entry name" value="Kinase-like_dom_sf"/>
</dbReference>
<feature type="region of interest" description="Disordered" evidence="1">
    <location>
        <begin position="189"/>
        <end position="208"/>
    </location>
</feature>
<dbReference type="Pfam" id="PF00069">
    <property type="entry name" value="Pkinase"/>
    <property type="match status" value="1"/>
</dbReference>
<dbReference type="InterPro" id="IPR000719">
    <property type="entry name" value="Prot_kinase_dom"/>
</dbReference>
<dbReference type="GO" id="GO:0005524">
    <property type="term" value="F:ATP binding"/>
    <property type="evidence" value="ECO:0007669"/>
    <property type="project" value="InterPro"/>
</dbReference>
<evidence type="ECO:0000313" key="3">
    <source>
        <dbReference type="EMBL" id="CAE7224884.1"/>
    </source>
</evidence>
<dbReference type="AlphaFoldDB" id="A0A8H3E8A0"/>
<protein>
    <recommendedName>
        <fullName evidence="2">Protein kinase domain-containing protein</fullName>
    </recommendedName>
</protein>
<evidence type="ECO:0000256" key="1">
    <source>
        <dbReference type="SAM" id="MobiDB-lite"/>
    </source>
</evidence>
<evidence type="ECO:0000313" key="4">
    <source>
        <dbReference type="Proteomes" id="UP000663827"/>
    </source>
</evidence>
<dbReference type="GO" id="GO:0005737">
    <property type="term" value="C:cytoplasm"/>
    <property type="evidence" value="ECO:0007669"/>
    <property type="project" value="TreeGrafter"/>
</dbReference>
<organism evidence="3 4">
    <name type="scientific">Rhizoctonia solani</name>
    <dbReference type="NCBI Taxonomy" id="456999"/>
    <lineage>
        <taxon>Eukaryota</taxon>
        <taxon>Fungi</taxon>
        <taxon>Dikarya</taxon>
        <taxon>Basidiomycota</taxon>
        <taxon>Agaricomycotina</taxon>
        <taxon>Agaricomycetes</taxon>
        <taxon>Cantharellales</taxon>
        <taxon>Ceratobasidiaceae</taxon>
        <taxon>Rhizoctonia</taxon>
    </lineage>
</organism>
<dbReference type="GO" id="GO:0007165">
    <property type="term" value="P:signal transduction"/>
    <property type="evidence" value="ECO:0007669"/>
    <property type="project" value="TreeGrafter"/>
</dbReference>
<feature type="domain" description="Protein kinase" evidence="2">
    <location>
        <begin position="1"/>
        <end position="197"/>
    </location>
</feature>
<dbReference type="EMBL" id="CAJNJQ010006254">
    <property type="protein sequence ID" value="CAE7224884.1"/>
    <property type="molecule type" value="Genomic_DNA"/>
</dbReference>
<dbReference type="Gene3D" id="1.10.510.10">
    <property type="entry name" value="Transferase(Phosphotransferase) domain 1"/>
    <property type="match status" value="1"/>
</dbReference>
<dbReference type="PANTHER" id="PTHR23257">
    <property type="entry name" value="SERINE-THREONINE PROTEIN KINASE"/>
    <property type="match status" value="1"/>
</dbReference>
<dbReference type="SUPFAM" id="SSF56112">
    <property type="entry name" value="Protein kinase-like (PK-like)"/>
    <property type="match status" value="1"/>
</dbReference>
<proteinExistence type="predicted"/>
<accession>A0A8H3E8A0</accession>